<organism evidence="2 3">
    <name type="scientific">Prorocentrum cordatum</name>
    <dbReference type="NCBI Taxonomy" id="2364126"/>
    <lineage>
        <taxon>Eukaryota</taxon>
        <taxon>Sar</taxon>
        <taxon>Alveolata</taxon>
        <taxon>Dinophyceae</taxon>
        <taxon>Prorocentrales</taxon>
        <taxon>Prorocentraceae</taxon>
        <taxon>Prorocentrum</taxon>
    </lineage>
</organism>
<name>A0ABN9WLQ3_9DINO</name>
<reference evidence="2" key="1">
    <citation type="submission" date="2023-10" db="EMBL/GenBank/DDBJ databases">
        <authorList>
            <person name="Chen Y."/>
            <person name="Shah S."/>
            <person name="Dougan E. K."/>
            <person name="Thang M."/>
            <person name="Chan C."/>
        </authorList>
    </citation>
    <scope>NUCLEOTIDE SEQUENCE [LARGE SCALE GENOMIC DNA]</scope>
</reference>
<evidence type="ECO:0000256" key="1">
    <source>
        <dbReference type="SAM" id="MobiDB-lite"/>
    </source>
</evidence>
<accession>A0ABN9WLQ3</accession>
<keyword evidence="3" id="KW-1185">Reference proteome</keyword>
<dbReference type="EMBL" id="CAUYUJ010018948">
    <property type="protein sequence ID" value="CAK0887517.1"/>
    <property type="molecule type" value="Genomic_DNA"/>
</dbReference>
<gene>
    <name evidence="2" type="ORF">PCOR1329_LOCUS68547</name>
</gene>
<dbReference type="Proteomes" id="UP001189429">
    <property type="component" value="Unassembled WGS sequence"/>
</dbReference>
<comment type="caution">
    <text evidence="2">The sequence shown here is derived from an EMBL/GenBank/DDBJ whole genome shotgun (WGS) entry which is preliminary data.</text>
</comment>
<feature type="compositionally biased region" description="Basic and acidic residues" evidence="1">
    <location>
        <begin position="1"/>
        <end position="13"/>
    </location>
</feature>
<feature type="region of interest" description="Disordered" evidence="1">
    <location>
        <begin position="1"/>
        <end position="23"/>
    </location>
</feature>
<protein>
    <submittedName>
        <fullName evidence="2">Uncharacterized protein</fullName>
    </submittedName>
</protein>
<proteinExistence type="predicted"/>
<sequence>MARHSPPVDKALRAEQAADTCERTDDEAAAMARSCLKAPESRGKMNDFAASQRDVDMVAHGRALSAQGFNRDSRAGIASAALPGSRGGGLGQKRAAARFDRFGPHERRVLAWFEYGLEVVVPAAGGGAAHLREGGRVASWMEDEGRALSLRGERTLARLAAGDAGPALAGAVAAGALGLEDVRRAQRWLPGLFAQHARLAHCERQALIQVLLAVVAAAGAAGARPPPAALESGAFGGGAGVDVAGEVRMYVAHFCCISCLAVLSHFRRRCPGVRVYVEYDDCWRTRALDL</sequence>
<evidence type="ECO:0000313" key="2">
    <source>
        <dbReference type="EMBL" id="CAK0887517.1"/>
    </source>
</evidence>
<evidence type="ECO:0000313" key="3">
    <source>
        <dbReference type="Proteomes" id="UP001189429"/>
    </source>
</evidence>